<evidence type="ECO:0000313" key="3">
    <source>
        <dbReference type="Proteomes" id="UP001524435"/>
    </source>
</evidence>
<comment type="caution">
    <text evidence="2">The sequence shown here is derived from an EMBL/GenBank/DDBJ whole genome shotgun (WGS) entry which is preliminary data.</text>
</comment>
<keyword evidence="3" id="KW-1185">Reference proteome</keyword>
<proteinExistence type="predicted"/>
<dbReference type="SUPFAM" id="SSF52833">
    <property type="entry name" value="Thioredoxin-like"/>
    <property type="match status" value="1"/>
</dbReference>
<name>A0ABT1SJU6_9FIRM</name>
<protein>
    <submittedName>
        <fullName evidence="2">Thioredoxin family protein</fullName>
    </submittedName>
</protein>
<organism evidence="2 3">
    <name type="scientific">Massilicoli timonensis</name>
    <dbReference type="NCBI Taxonomy" id="2015901"/>
    <lineage>
        <taxon>Bacteria</taxon>
        <taxon>Bacillati</taxon>
        <taxon>Bacillota</taxon>
        <taxon>Erysipelotrichia</taxon>
        <taxon>Erysipelotrichales</taxon>
        <taxon>Erysipelotrichaceae</taxon>
        <taxon>Massilicoli</taxon>
    </lineage>
</organism>
<dbReference type="CDD" id="cd02947">
    <property type="entry name" value="TRX_family"/>
    <property type="match status" value="1"/>
</dbReference>
<dbReference type="Gene3D" id="3.40.30.10">
    <property type="entry name" value="Glutaredoxin"/>
    <property type="match status" value="1"/>
</dbReference>
<dbReference type="PROSITE" id="PS51352">
    <property type="entry name" value="THIOREDOXIN_2"/>
    <property type="match status" value="1"/>
</dbReference>
<dbReference type="RefSeq" id="WP_256197568.1">
    <property type="nucleotide sequence ID" value="NZ_CANTYB010000054.1"/>
</dbReference>
<accession>A0ABT1SJU6</accession>
<dbReference type="Pfam" id="PF00085">
    <property type="entry name" value="Thioredoxin"/>
    <property type="match status" value="1"/>
</dbReference>
<dbReference type="InterPro" id="IPR050620">
    <property type="entry name" value="Thioredoxin_H-type-like"/>
</dbReference>
<dbReference type="EMBL" id="JANGCH010000004">
    <property type="protein sequence ID" value="MCQ5121497.1"/>
    <property type="molecule type" value="Genomic_DNA"/>
</dbReference>
<gene>
    <name evidence="2" type="ORF">NE663_04395</name>
</gene>
<dbReference type="InterPro" id="IPR013766">
    <property type="entry name" value="Thioredoxin_domain"/>
</dbReference>
<feature type="domain" description="Thioredoxin" evidence="1">
    <location>
        <begin position="1"/>
        <end position="114"/>
    </location>
</feature>
<reference evidence="2 3" key="1">
    <citation type="submission" date="2022-06" db="EMBL/GenBank/DDBJ databases">
        <title>Isolation of gut microbiota from human fecal samples.</title>
        <authorList>
            <person name="Pamer E.G."/>
            <person name="Barat B."/>
            <person name="Waligurski E."/>
            <person name="Medina S."/>
            <person name="Paddock L."/>
            <person name="Mostad J."/>
        </authorList>
    </citation>
    <scope>NUCLEOTIDE SEQUENCE [LARGE SCALE GENOMIC DNA]</scope>
    <source>
        <strain evidence="2 3">DFI.6.1</strain>
    </source>
</reference>
<dbReference type="PANTHER" id="PTHR10438">
    <property type="entry name" value="THIOREDOXIN"/>
    <property type="match status" value="1"/>
</dbReference>
<evidence type="ECO:0000259" key="1">
    <source>
        <dbReference type="PROSITE" id="PS51352"/>
    </source>
</evidence>
<dbReference type="PANTHER" id="PTHR10438:SF468">
    <property type="entry name" value="THIOREDOXIN-1-RELATED"/>
    <property type="match status" value="1"/>
</dbReference>
<dbReference type="InterPro" id="IPR036249">
    <property type="entry name" value="Thioredoxin-like_sf"/>
</dbReference>
<sequence length="114" mass="13131">MKLKAFTEYMPALTKETQFETLCEKQGIQVFLFSADWCPDCVFLKTFMEELVAEWKQIEFVYVNRDQFPSLCERLAVLGIPSFIAYRDGKECARLVSTLRKSRAEVEAFLGGLA</sequence>
<evidence type="ECO:0000313" key="2">
    <source>
        <dbReference type="EMBL" id="MCQ5121497.1"/>
    </source>
</evidence>
<dbReference type="Proteomes" id="UP001524435">
    <property type="component" value="Unassembled WGS sequence"/>
</dbReference>